<dbReference type="GeneID" id="108082371"/>
<feature type="domain" description="AMP-binding enzyme C-terminal" evidence="5">
    <location>
        <begin position="440"/>
        <end position="517"/>
    </location>
</feature>
<comment type="subcellular location">
    <subcellularLocation>
        <location evidence="1">Peroxisome</location>
    </subcellularLocation>
</comment>
<dbReference type="FunFam" id="3.30.300.30:FF:000007">
    <property type="entry name" value="4-coumarate--CoA ligase 2"/>
    <property type="match status" value="1"/>
</dbReference>
<evidence type="ECO:0000259" key="5">
    <source>
        <dbReference type="Pfam" id="PF13193"/>
    </source>
</evidence>
<sequence length="535" mass="59223">MALPIATFDEQERIWSGATRTYTYNHNTSVGKIIFNTMRTWPKNVCQINEADGVETTFEQALTWAVRIAQFFKKRGLGHKDVIGISIQNSTYAMPLGVACFLNATPFHSISTLLDEATTTHVFSITKPSVIFCDGVDIRKIQAATVEWNPDIFTLTDHISGIPSIETLLDPTSAECAYQPEPLKEGGDQTVAILCSSGTTGLPKAVCISNNYLLGDTMMATNEMSIFTPSCLDWLTGLVTFMFNTLSGCTRIISNKLFTPEYFLKMVEKYKINIAVLPPRYLSALVTCPDATPEALASIMNVHFTGGWASNATLQKVQNLCKNALLTCGYGMTEMGIVTANAGLVNLSSVGKPVPGARMRIVDEEGKNLTYNQVGELYVHTNRVWNGYYGNPEETRNLQDSDGWYHTGDLGYFDEQNFLYIVDRKKEMLRYESLSYFPTEIESIISRMPQVQDVCVVGIYDERIGDEAGALVVRIPGSQVSAQDIIDYVAKHLPAKEKQLHAGVQFIDKLPSNANGKTLRKAARDVFIAKKGARN</sequence>
<protein>
    <submittedName>
        <fullName evidence="7">Uncharacterized protein</fullName>
    </submittedName>
</protein>
<dbReference type="OrthoDB" id="10253869at2759"/>
<dbReference type="GO" id="GO:0046949">
    <property type="term" value="P:fatty-acyl-CoA biosynthetic process"/>
    <property type="evidence" value="ECO:0007669"/>
    <property type="project" value="TreeGrafter"/>
</dbReference>
<keyword evidence="6" id="KW-1185">Reference proteome</keyword>
<dbReference type="Pfam" id="PF00501">
    <property type="entry name" value="AMP-binding"/>
    <property type="match status" value="1"/>
</dbReference>
<dbReference type="SUPFAM" id="SSF56801">
    <property type="entry name" value="Acetyl-CoA synthetase-like"/>
    <property type="match status" value="1"/>
</dbReference>
<keyword evidence="3" id="KW-0576">Peroxisome</keyword>
<dbReference type="InterPro" id="IPR025110">
    <property type="entry name" value="AMP-bd_C"/>
</dbReference>
<evidence type="ECO:0000256" key="3">
    <source>
        <dbReference type="ARBA" id="ARBA00023140"/>
    </source>
</evidence>
<accession>A0A6P4JCD3</accession>
<comment type="similarity">
    <text evidence="2">Belongs to the ATP-dependent AMP-binding enzyme family.</text>
</comment>
<dbReference type="PANTHER" id="PTHR24096:SF353">
    <property type="entry name" value="GH16244P-RELATED"/>
    <property type="match status" value="1"/>
</dbReference>
<dbReference type="InterPro" id="IPR042099">
    <property type="entry name" value="ANL_N_sf"/>
</dbReference>
<dbReference type="FunFam" id="3.40.50.12780:FF:000025">
    <property type="entry name" value="luciferin 4-monooxygenase"/>
    <property type="match status" value="1"/>
</dbReference>
<evidence type="ECO:0000313" key="7">
    <source>
        <dbReference type="RefSeq" id="XP_017033201.1"/>
    </source>
</evidence>
<dbReference type="AlphaFoldDB" id="A0A6P4JCD3"/>
<feature type="domain" description="AMP-dependent synthetase/ligase" evidence="4">
    <location>
        <begin position="38"/>
        <end position="389"/>
    </location>
</feature>
<evidence type="ECO:0000313" key="6">
    <source>
        <dbReference type="Proteomes" id="UP001652661"/>
    </source>
</evidence>
<reference evidence="6" key="1">
    <citation type="submission" date="2025-05" db="UniProtKB">
        <authorList>
            <consortium name="RefSeq"/>
        </authorList>
    </citation>
    <scope>NUCLEOTIDE SEQUENCE [LARGE SCALE GENOMIC DNA]</scope>
    <source>
        <strain evidence="6">14028-0561.14</strain>
    </source>
</reference>
<evidence type="ECO:0000256" key="1">
    <source>
        <dbReference type="ARBA" id="ARBA00004275"/>
    </source>
</evidence>
<dbReference type="InterPro" id="IPR020845">
    <property type="entry name" value="AMP-binding_CS"/>
</dbReference>
<dbReference type="InterPro" id="IPR000873">
    <property type="entry name" value="AMP-dep_synth/lig_dom"/>
</dbReference>
<dbReference type="PANTHER" id="PTHR24096">
    <property type="entry name" value="LONG-CHAIN-FATTY-ACID--COA LIGASE"/>
    <property type="match status" value="1"/>
</dbReference>
<dbReference type="GO" id="GO:0005777">
    <property type="term" value="C:peroxisome"/>
    <property type="evidence" value="ECO:0007669"/>
    <property type="project" value="UniProtKB-SubCell"/>
</dbReference>
<dbReference type="Gene3D" id="3.40.50.12780">
    <property type="entry name" value="N-terminal domain of ligase-like"/>
    <property type="match status" value="1"/>
</dbReference>
<dbReference type="GO" id="GO:0004467">
    <property type="term" value="F:long-chain fatty acid-CoA ligase activity"/>
    <property type="evidence" value="ECO:0007669"/>
    <property type="project" value="TreeGrafter"/>
</dbReference>
<proteinExistence type="inferred from homology"/>
<dbReference type="PROSITE" id="PS00455">
    <property type="entry name" value="AMP_BINDING"/>
    <property type="match status" value="1"/>
</dbReference>
<reference evidence="7" key="2">
    <citation type="submission" date="2025-08" db="UniProtKB">
        <authorList>
            <consortium name="RefSeq"/>
        </authorList>
    </citation>
    <scope>IDENTIFICATION</scope>
    <source>
        <strain evidence="7">14028-0561.14</strain>
        <tissue evidence="7">Whole fly</tissue>
    </source>
</reference>
<name>A0A6P4JCD3_DROKI</name>
<dbReference type="Proteomes" id="UP001652661">
    <property type="component" value="Chromosome 2R"/>
</dbReference>
<dbReference type="CDD" id="cd05911">
    <property type="entry name" value="Firefly_Luc_like"/>
    <property type="match status" value="1"/>
</dbReference>
<gene>
    <name evidence="7" type="primary">LOC108082371</name>
</gene>
<evidence type="ECO:0000256" key="2">
    <source>
        <dbReference type="ARBA" id="ARBA00006432"/>
    </source>
</evidence>
<organism evidence="6 7">
    <name type="scientific">Drosophila kikkawai</name>
    <name type="common">Fruit fly</name>
    <dbReference type="NCBI Taxonomy" id="30033"/>
    <lineage>
        <taxon>Eukaryota</taxon>
        <taxon>Metazoa</taxon>
        <taxon>Ecdysozoa</taxon>
        <taxon>Arthropoda</taxon>
        <taxon>Hexapoda</taxon>
        <taxon>Insecta</taxon>
        <taxon>Pterygota</taxon>
        <taxon>Neoptera</taxon>
        <taxon>Endopterygota</taxon>
        <taxon>Diptera</taxon>
        <taxon>Brachycera</taxon>
        <taxon>Muscomorpha</taxon>
        <taxon>Ephydroidea</taxon>
        <taxon>Drosophilidae</taxon>
        <taxon>Drosophila</taxon>
        <taxon>Sophophora</taxon>
    </lineage>
</organism>
<dbReference type="InterPro" id="IPR045851">
    <property type="entry name" value="AMP-bd_C_sf"/>
</dbReference>
<dbReference type="Gene3D" id="3.30.300.30">
    <property type="match status" value="1"/>
</dbReference>
<dbReference type="RefSeq" id="XP_017033201.1">
    <property type="nucleotide sequence ID" value="XM_017177712.3"/>
</dbReference>
<evidence type="ECO:0000259" key="4">
    <source>
        <dbReference type="Pfam" id="PF00501"/>
    </source>
</evidence>
<dbReference type="Pfam" id="PF13193">
    <property type="entry name" value="AMP-binding_C"/>
    <property type="match status" value="1"/>
</dbReference>